<organism evidence="15 16">
    <name type="scientific">Blochmanniella vafra (strain BVAF)</name>
    <dbReference type="NCBI Taxonomy" id="859654"/>
    <lineage>
        <taxon>Bacteria</taxon>
        <taxon>Pseudomonadati</taxon>
        <taxon>Pseudomonadota</taxon>
        <taxon>Gammaproteobacteria</taxon>
        <taxon>Enterobacterales</taxon>
        <taxon>Enterobacteriaceae</taxon>
        <taxon>ant endosymbionts</taxon>
        <taxon>Candidatus Blochmanniella</taxon>
    </lineage>
</organism>
<feature type="binding site" evidence="13">
    <location>
        <position position="254"/>
    </location>
    <ligand>
        <name>Mg(2+)</name>
        <dbReference type="ChEBI" id="CHEBI:18420"/>
        <note>shared with beta subunit</note>
    </ligand>
</feature>
<evidence type="ECO:0000256" key="5">
    <source>
        <dbReference type="ARBA" id="ARBA00022598"/>
    </source>
</evidence>
<dbReference type="InterPro" id="IPR010978">
    <property type="entry name" value="tRNA-bd_arm"/>
</dbReference>
<evidence type="ECO:0000256" key="3">
    <source>
        <dbReference type="ARBA" id="ARBA00011209"/>
    </source>
</evidence>
<evidence type="ECO:0000313" key="15">
    <source>
        <dbReference type="EMBL" id="ADV33752.1"/>
    </source>
</evidence>
<name>E8Q658_BLOVB</name>
<protein>
    <recommendedName>
        <fullName evidence="13">Phenylalanine--tRNA ligase alpha subunit</fullName>
        <ecNumber evidence="13">6.1.1.20</ecNumber>
    </recommendedName>
    <alternativeName>
        <fullName evidence="13">Phenylalanyl-tRNA synthetase alpha subunit</fullName>
        <shortName evidence="13">PheRS</shortName>
    </alternativeName>
</protein>
<keyword evidence="7 13" id="KW-0547">Nucleotide-binding</keyword>
<dbReference type="PANTHER" id="PTHR11538">
    <property type="entry name" value="PHENYLALANYL-TRNA SYNTHETASE"/>
    <property type="match status" value="1"/>
</dbReference>
<dbReference type="GO" id="GO:0000287">
    <property type="term" value="F:magnesium ion binding"/>
    <property type="evidence" value="ECO:0007669"/>
    <property type="project" value="UniProtKB-UniRule"/>
</dbReference>
<evidence type="ECO:0000256" key="2">
    <source>
        <dbReference type="ARBA" id="ARBA00010207"/>
    </source>
</evidence>
<dbReference type="InterPro" id="IPR004188">
    <property type="entry name" value="Phe-tRNA_ligase_II_N"/>
</dbReference>
<evidence type="ECO:0000256" key="13">
    <source>
        <dbReference type="HAMAP-Rule" id="MF_00281"/>
    </source>
</evidence>
<dbReference type="InterPro" id="IPR045864">
    <property type="entry name" value="aa-tRNA-synth_II/BPL/LPL"/>
</dbReference>
<dbReference type="GO" id="GO:0000049">
    <property type="term" value="F:tRNA binding"/>
    <property type="evidence" value="ECO:0007669"/>
    <property type="project" value="InterPro"/>
</dbReference>
<dbReference type="SUPFAM" id="SSF46589">
    <property type="entry name" value="tRNA-binding arm"/>
    <property type="match status" value="1"/>
</dbReference>
<gene>
    <name evidence="13 15" type="primary">pheS</name>
    <name evidence="15" type="ordered locus">BVAF_358</name>
</gene>
<comment type="subunit">
    <text evidence="3 13">Tetramer of two alpha and two beta subunits.</text>
</comment>
<dbReference type="GO" id="GO:0006432">
    <property type="term" value="P:phenylalanyl-tRNA aminoacylation"/>
    <property type="evidence" value="ECO:0007669"/>
    <property type="project" value="UniProtKB-UniRule"/>
</dbReference>
<dbReference type="EMBL" id="CP002189">
    <property type="protein sequence ID" value="ADV33752.1"/>
    <property type="molecule type" value="Genomic_DNA"/>
</dbReference>
<comment type="subcellular location">
    <subcellularLocation>
        <location evidence="1 13">Cytoplasm</location>
    </subcellularLocation>
</comment>
<evidence type="ECO:0000256" key="7">
    <source>
        <dbReference type="ARBA" id="ARBA00022741"/>
    </source>
</evidence>
<keyword evidence="16" id="KW-1185">Reference proteome</keyword>
<accession>E8Q658</accession>
<dbReference type="Pfam" id="PF02912">
    <property type="entry name" value="Phe_tRNA-synt_N"/>
    <property type="match status" value="1"/>
</dbReference>
<evidence type="ECO:0000256" key="4">
    <source>
        <dbReference type="ARBA" id="ARBA00022490"/>
    </source>
</evidence>
<reference evidence="15 16" key="1">
    <citation type="journal article" date="2010" name="BMC Genomics">
        <title>Unprecedented loss of ammonia assimilation capability in a urease-encoding bacterial mutualist.</title>
        <authorList>
            <person name="Williams L.E."/>
            <person name="Wernegreen J.J."/>
        </authorList>
    </citation>
    <scope>NUCLEOTIDE SEQUENCE [LARGE SCALE GENOMIC DNA]</scope>
    <source>
        <strain evidence="15 16">BVAF</strain>
    </source>
</reference>
<dbReference type="EC" id="6.1.1.20" evidence="13"/>
<evidence type="ECO:0000256" key="9">
    <source>
        <dbReference type="ARBA" id="ARBA00022842"/>
    </source>
</evidence>
<dbReference type="RefSeq" id="WP_013516677.1">
    <property type="nucleotide sequence ID" value="NC_014909.2"/>
</dbReference>
<dbReference type="InterPro" id="IPR006195">
    <property type="entry name" value="aa-tRNA-synth_II"/>
</dbReference>
<comment type="cofactor">
    <cofactor evidence="13">
        <name>Mg(2+)</name>
        <dbReference type="ChEBI" id="CHEBI:18420"/>
    </cofactor>
    <text evidence="13">Binds 2 magnesium ions per tetramer.</text>
</comment>
<dbReference type="OrthoDB" id="9800719at2"/>
<evidence type="ECO:0000256" key="11">
    <source>
        <dbReference type="ARBA" id="ARBA00023146"/>
    </source>
</evidence>
<dbReference type="CDD" id="cd00496">
    <property type="entry name" value="PheRS_alpha_core"/>
    <property type="match status" value="1"/>
</dbReference>
<keyword evidence="4 13" id="KW-0963">Cytoplasm</keyword>
<evidence type="ECO:0000256" key="6">
    <source>
        <dbReference type="ARBA" id="ARBA00022723"/>
    </source>
</evidence>
<keyword evidence="10 13" id="KW-0648">Protein biosynthesis</keyword>
<keyword evidence="5 13" id="KW-0436">Ligase</keyword>
<keyword evidence="11 13" id="KW-0030">Aminoacyl-tRNA synthetase</keyword>
<evidence type="ECO:0000313" key="16">
    <source>
        <dbReference type="Proteomes" id="UP000007464"/>
    </source>
</evidence>
<dbReference type="Gene3D" id="3.30.930.10">
    <property type="entry name" value="Bira Bifunctional Protein, Domain 2"/>
    <property type="match status" value="1"/>
</dbReference>
<dbReference type="AlphaFoldDB" id="E8Q658"/>
<dbReference type="Proteomes" id="UP000007464">
    <property type="component" value="Chromosome"/>
</dbReference>
<evidence type="ECO:0000259" key="14">
    <source>
        <dbReference type="PROSITE" id="PS50862"/>
    </source>
</evidence>
<dbReference type="STRING" id="859654.BVAF_358"/>
<proteinExistence type="inferred from homology"/>
<sequence length="337" mass="39077">MLKNLLDNLVNQAKKKLIASNNIGDLESIRVAFLGKNGYINQQLKLLNPTKLNMNPELGASINQAKKDIYNLFLKQKKTIQSQIIKHSLHTQISDITLPGRQSEIGAFHPITSVIEQTKIFFNHLGFSEVDGPEIENDYFNFDALNIPKNHPSRNQHDTFWFDTNLLLRTHTSGIQIRCMLYETPPMRIMSIGKVYRKDYDNKHTPMFHQIEGFMVDSNLNLMNLKKILYDFLHNFFKKDITLRFRPSYFPFTEPSAEIDILYTTNTIQSKQPEDKWIELLGCGMIHPKVLSNVGIDTKKFSGFAFGIGIERLAMLLYHITDMRVLFENDIQFLNQF</sequence>
<dbReference type="GO" id="GO:0005524">
    <property type="term" value="F:ATP binding"/>
    <property type="evidence" value="ECO:0007669"/>
    <property type="project" value="UniProtKB-UniRule"/>
</dbReference>
<dbReference type="NCBIfam" id="TIGR00468">
    <property type="entry name" value="pheS"/>
    <property type="match status" value="1"/>
</dbReference>
<evidence type="ECO:0000256" key="8">
    <source>
        <dbReference type="ARBA" id="ARBA00022840"/>
    </source>
</evidence>
<dbReference type="InterPro" id="IPR004529">
    <property type="entry name" value="Phe-tRNA-synth_IIc_asu"/>
</dbReference>
<dbReference type="InterPro" id="IPR022911">
    <property type="entry name" value="Phe_tRNA_ligase_alpha1_bac"/>
</dbReference>
<dbReference type="KEGG" id="bva:BVAF_358"/>
<dbReference type="HAMAP" id="MF_00281">
    <property type="entry name" value="Phe_tRNA_synth_alpha1"/>
    <property type="match status" value="1"/>
</dbReference>
<dbReference type="Pfam" id="PF01409">
    <property type="entry name" value="tRNA-synt_2d"/>
    <property type="match status" value="1"/>
</dbReference>
<keyword evidence="9 13" id="KW-0460">Magnesium</keyword>
<comment type="similarity">
    <text evidence="2 13">Belongs to the class-II aminoacyl-tRNA synthetase family. Phe-tRNA synthetase alpha subunit type 1 subfamily.</text>
</comment>
<feature type="domain" description="Aminoacyl-transfer RNA synthetases class-II family profile" evidence="14">
    <location>
        <begin position="121"/>
        <end position="328"/>
    </location>
</feature>
<evidence type="ECO:0000256" key="10">
    <source>
        <dbReference type="ARBA" id="ARBA00022917"/>
    </source>
</evidence>
<dbReference type="GO" id="GO:0004826">
    <property type="term" value="F:phenylalanine-tRNA ligase activity"/>
    <property type="evidence" value="ECO:0007669"/>
    <property type="project" value="UniProtKB-UniRule"/>
</dbReference>
<comment type="catalytic activity">
    <reaction evidence="12 13">
        <text>tRNA(Phe) + L-phenylalanine + ATP = L-phenylalanyl-tRNA(Phe) + AMP + diphosphate + H(+)</text>
        <dbReference type="Rhea" id="RHEA:19413"/>
        <dbReference type="Rhea" id="RHEA-COMP:9668"/>
        <dbReference type="Rhea" id="RHEA-COMP:9699"/>
        <dbReference type="ChEBI" id="CHEBI:15378"/>
        <dbReference type="ChEBI" id="CHEBI:30616"/>
        <dbReference type="ChEBI" id="CHEBI:33019"/>
        <dbReference type="ChEBI" id="CHEBI:58095"/>
        <dbReference type="ChEBI" id="CHEBI:78442"/>
        <dbReference type="ChEBI" id="CHEBI:78531"/>
        <dbReference type="ChEBI" id="CHEBI:456215"/>
        <dbReference type="EC" id="6.1.1.20"/>
    </reaction>
</comment>
<dbReference type="HOGENOM" id="CLU_025086_0_1_6"/>
<keyword evidence="8 13" id="KW-0067">ATP-binding</keyword>
<dbReference type="SUPFAM" id="SSF55681">
    <property type="entry name" value="Class II aaRS and biotin synthetases"/>
    <property type="match status" value="1"/>
</dbReference>
<dbReference type="PANTHER" id="PTHR11538:SF41">
    <property type="entry name" value="PHENYLALANINE--TRNA LIGASE, MITOCHONDRIAL"/>
    <property type="match status" value="1"/>
</dbReference>
<evidence type="ECO:0000256" key="12">
    <source>
        <dbReference type="ARBA" id="ARBA00049255"/>
    </source>
</evidence>
<keyword evidence="6 13" id="KW-0479">Metal-binding</keyword>
<evidence type="ECO:0000256" key="1">
    <source>
        <dbReference type="ARBA" id="ARBA00004496"/>
    </source>
</evidence>
<dbReference type="GO" id="GO:0005737">
    <property type="term" value="C:cytoplasm"/>
    <property type="evidence" value="ECO:0007669"/>
    <property type="project" value="UniProtKB-SubCell"/>
</dbReference>
<dbReference type="PROSITE" id="PS50862">
    <property type="entry name" value="AA_TRNA_LIGASE_II"/>
    <property type="match status" value="1"/>
</dbReference>
<dbReference type="InterPro" id="IPR002319">
    <property type="entry name" value="Phenylalanyl-tRNA_Synthase"/>
</dbReference>